<dbReference type="Pfam" id="PF01613">
    <property type="entry name" value="Flavin_Reduct"/>
    <property type="match status" value="1"/>
</dbReference>
<keyword evidence="4" id="KW-1185">Reference proteome</keyword>
<feature type="domain" description="Flavin reductase like" evidence="2">
    <location>
        <begin position="161"/>
        <end position="351"/>
    </location>
</feature>
<dbReference type="SMART" id="SM00903">
    <property type="entry name" value="Flavin_Reduct"/>
    <property type="match status" value="1"/>
</dbReference>
<proteinExistence type="predicted"/>
<evidence type="ECO:0000259" key="2">
    <source>
        <dbReference type="SMART" id="SM00903"/>
    </source>
</evidence>
<organism evidence="3 4">
    <name type="scientific">Verruconis gallopava</name>
    <dbReference type="NCBI Taxonomy" id="253628"/>
    <lineage>
        <taxon>Eukaryota</taxon>
        <taxon>Fungi</taxon>
        <taxon>Dikarya</taxon>
        <taxon>Ascomycota</taxon>
        <taxon>Pezizomycotina</taxon>
        <taxon>Dothideomycetes</taxon>
        <taxon>Pleosporomycetidae</taxon>
        <taxon>Venturiales</taxon>
        <taxon>Sympoventuriaceae</taxon>
        <taxon>Verruconis</taxon>
    </lineage>
</organism>
<name>A0A0D1YQ56_9PEZI</name>
<dbReference type="HOGENOM" id="CLU_526006_0_0_1"/>
<dbReference type="PANTHER" id="PTHR30466">
    <property type="entry name" value="FLAVIN REDUCTASE"/>
    <property type="match status" value="1"/>
</dbReference>
<dbReference type="InterPro" id="IPR012349">
    <property type="entry name" value="Split_barrel_FMN-bd"/>
</dbReference>
<dbReference type="OrthoDB" id="2015405at2759"/>
<dbReference type="InterPro" id="IPR002563">
    <property type="entry name" value="Flavin_Rdtase-like_dom"/>
</dbReference>
<reference evidence="3 4" key="1">
    <citation type="submission" date="2015-01" db="EMBL/GenBank/DDBJ databases">
        <title>The Genome Sequence of Ochroconis gallopava CBS43764.</title>
        <authorList>
            <consortium name="The Broad Institute Genomics Platform"/>
            <person name="Cuomo C."/>
            <person name="de Hoog S."/>
            <person name="Gorbushina A."/>
            <person name="Stielow B."/>
            <person name="Teixiera M."/>
            <person name="Abouelleil A."/>
            <person name="Chapman S.B."/>
            <person name="Priest M."/>
            <person name="Young S.K."/>
            <person name="Wortman J."/>
            <person name="Nusbaum C."/>
            <person name="Birren B."/>
        </authorList>
    </citation>
    <scope>NUCLEOTIDE SEQUENCE [LARGE SCALE GENOMIC DNA]</scope>
    <source>
        <strain evidence="3 4">CBS 43764</strain>
    </source>
</reference>
<dbReference type="GO" id="GO:0010181">
    <property type="term" value="F:FMN binding"/>
    <property type="evidence" value="ECO:0007669"/>
    <property type="project" value="InterPro"/>
</dbReference>
<sequence length="518" mass="58039">MINNLQSQRALLNTELKYYDTMDKRKASHAFFLTFRSWNMVCLPQRCHSLLLYSHTLGSFRRMSKPYLRCRSASSHKRLLSSKCGDRPGTVVSTAELLDVKIRKALPPGNPYNCFDEALMKLHPKLEISAFLSILGNHMDDVIQKSIRKEYCDSDTFKLLMRSMPHPTVLVAALSDEHTKRDDSRQNSDSHLSTPTMHFRGAVISSMTSVCIGPPAILSFNFKEPSSTLAGIRANRFFTIHFLRANVHGAELARQFLRHLGDHDAAWRGVAGSHKTEVLKRVDWRAKTFYAPPVPMAPIIRGPGVASRLVCEILPEKCVSDVGDHSIIVAKVVSAPSVEKDLEDEQRSYDGFAPLLLYSQGEFREHGAILQAPEQGNQAHGSLEQVSTREQHESLDLGLNTIDSDDPILYRAAISYMDSVLDSYKDSEHYESLRAFHYKAMSSFDKRATFIGALKLWQFQQSMERGDDISNFHIRDIVSGSQDVLEALDEDPGLRAAAEELVRSATSKTGSPLVETGV</sequence>
<dbReference type="AlphaFoldDB" id="A0A0D1YQ56"/>
<dbReference type="InterPro" id="IPR050268">
    <property type="entry name" value="NADH-dep_flavin_reductase"/>
</dbReference>
<gene>
    <name evidence="3" type="ORF">PV09_05809</name>
</gene>
<dbReference type="Proteomes" id="UP000053259">
    <property type="component" value="Unassembled WGS sequence"/>
</dbReference>
<dbReference type="VEuPathDB" id="FungiDB:PV09_05809"/>
<dbReference type="EMBL" id="KN847547">
    <property type="protein sequence ID" value="KIW02737.1"/>
    <property type="molecule type" value="Genomic_DNA"/>
</dbReference>
<dbReference type="Gene3D" id="2.30.110.10">
    <property type="entry name" value="Electron Transport, Fmn-binding Protein, Chain A"/>
    <property type="match status" value="1"/>
</dbReference>
<protein>
    <recommendedName>
        <fullName evidence="2">Flavin reductase like domain-containing protein</fullName>
    </recommendedName>
</protein>
<dbReference type="SUPFAM" id="SSF50475">
    <property type="entry name" value="FMN-binding split barrel"/>
    <property type="match status" value="1"/>
</dbReference>
<dbReference type="InParanoid" id="A0A0D1YQ56"/>
<dbReference type="STRING" id="253628.A0A0D1YQ56"/>
<evidence type="ECO:0000313" key="3">
    <source>
        <dbReference type="EMBL" id="KIW02737.1"/>
    </source>
</evidence>
<keyword evidence="1" id="KW-0560">Oxidoreductase</keyword>
<dbReference type="PANTHER" id="PTHR30466:SF1">
    <property type="entry name" value="FMN REDUCTASE (NADH) RUTF"/>
    <property type="match status" value="1"/>
</dbReference>
<evidence type="ECO:0000313" key="4">
    <source>
        <dbReference type="Proteomes" id="UP000053259"/>
    </source>
</evidence>
<dbReference type="GeneID" id="27313782"/>
<accession>A0A0D1YQ56</accession>
<evidence type="ECO:0000256" key="1">
    <source>
        <dbReference type="ARBA" id="ARBA00023002"/>
    </source>
</evidence>
<dbReference type="RefSeq" id="XP_016212606.1">
    <property type="nucleotide sequence ID" value="XM_016359357.1"/>
</dbReference>
<dbReference type="GO" id="GO:0042602">
    <property type="term" value="F:riboflavin reductase (NADPH) activity"/>
    <property type="evidence" value="ECO:0007669"/>
    <property type="project" value="TreeGrafter"/>
</dbReference>